<proteinExistence type="predicted"/>
<dbReference type="GO" id="GO:0006529">
    <property type="term" value="P:asparagine biosynthetic process"/>
    <property type="evidence" value="ECO:0007669"/>
    <property type="project" value="InterPro"/>
</dbReference>
<sequence>MSWPDFLNSNEKSSIEFIENELKKSLEESFSKSTKNVSIALSSGIDSNIILAIMKKIHPEIEINAITVRFSDSVDES</sequence>
<evidence type="ECO:0000313" key="2">
    <source>
        <dbReference type="EMBL" id="SVB79478.1"/>
    </source>
</evidence>
<dbReference type="InterPro" id="IPR014729">
    <property type="entry name" value="Rossmann-like_a/b/a_fold"/>
</dbReference>
<dbReference type="SUPFAM" id="SSF52402">
    <property type="entry name" value="Adenine nucleotide alpha hydrolases-like"/>
    <property type="match status" value="1"/>
</dbReference>
<dbReference type="Pfam" id="PF00733">
    <property type="entry name" value="Asn_synthase"/>
    <property type="match status" value="1"/>
</dbReference>
<dbReference type="InterPro" id="IPR001962">
    <property type="entry name" value="Asn_synthase"/>
</dbReference>
<feature type="domain" description="Asparagine synthetase" evidence="1">
    <location>
        <begin position="22"/>
        <end position="76"/>
    </location>
</feature>
<protein>
    <recommendedName>
        <fullName evidence="1">Asparagine synthetase domain-containing protein</fullName>
    </recommendedName>
</protein>
<dbReference type="Gene3D" id="3.40.50.620">
    <property type="entry name" value="HUPs"/>
    <property type="match status" value="1"/>
</dbReference>
<accession>A0A382GWM5</accession>
<feature type="non-terminal residue" evidence="2">
    <location>
        <position position="77"/>
    </location>
</feature>
<dbReference type="EMBL" id="UINC01057857">
    <property type="protein sequence ID" value="SVB79478.1"/>
    <property type="molecule type" value="Genomic_DNA"/>
</dbReference>
<evidence type="ECO:0000259" key="1">
    <source>
        <dbReference type="Pfam" id="PF00733"/>
    </source>
</evidence>
<name>A0A382GWM5_9ZZZZ</name>
<organism evidence="2">
    <name type="scientific">marine metagenome</name>
    <dbReference type="NCBI Taxonomy" id="408172"/>
    <lineage>
        <taxon>unclassified sequences</taxon>
        <taxon>metagenomes</taxon>
        <taxon>ecological metagenomes</taxon>
    </lineage>
</organism>
<gene>
    <name evidence="2" type="ORF">METZ01_LOCUS232332</name>
</gene>
<dbReference type="GO" id="GO:0004066">
    <property type="term" value="F:asparagine synthase (glutamine-hydrolyzing) activity"/>
    <property type="evidence" value="ECO:0007669"/>
    <property type="project" value="InterPro"/>
</dbReference>
<dbReference type="AlphaFoldDB" id="A0A382GWM5"/>
<reference evidence="2" key="1">
    <citation type="submission" date="2018-05" db="EMBL/GenBank/DDBJ databases">
        <authorList>
            <person name="Lanie J.A."/>
            <person name="Ng W.-L."/>
            <person name="Kazmierczak K.M."/>
            <person name="Andrzejewski T.M."/>
            <person name="Davidsen T.M."/>
            <person name="Wayne K.J."/>
            <person name="Tettelin H."/>
            <person name="Glass J.I."/>
            <person name="Rusch D."/>
            <person name="Podicherti R."/>
            <person name="Tsui H.-C.T."/>
            <person name="Winkler M.E."/>
        </authorList>
    </citation>
    <scope>NUCLEOTIDE SEQUENCE</scope>
</reference>